<dbReference type="InterPro" id="IPR039448">
    <property type="entry name" value="Beta_helix"/>
</dbReference>
<feature type="transmembrane region" description="Helical" evidence="2">
    <location>
        <begin position="601"/>
        <end position="621"/>
    </location>
</feature>
<dbReference type="Proteomes" id="UP000680206">
    <property type="component" value="Unassembled WGS sequence"/>
</dbReference>
<accession>A0ABS3RH90</accession>
<dbReference type="Pfam" id="PF13229">
    <property type="entry name" value="Beta_helix"/>
    <property type="match status" value="1"/>
</dbReference>
<proteinExistence type="predicted"/>
<dbReference type="Gene3D" id="2.160.20.10">
    <property type="entry name" value="Single-stranded right-handed beta-helix, Pectin lyase-like"/>
    <property type="match status" value="1"/>
</dbReference>
<feature type="region of interest" description="Disordered" evidence="1">
    <location>
        <begin position="268"/>
        <end position="301"/>
    </location>
</feature>
<keyword evidence="2" id="KW-1133">Transmembrane helix</keyword>
<dbReference type="EMBL" id="JAGEPF010000001">
    <property type="protein sequence ID" value="MBO2456088.1"/>
    <property type="molecule type" value="Genomic_DNA"/>
</dbReference>
<feature type="region of interest" description="Disordered" evidence="1">
    <location>
        <begin position="1"/>
        <end position="42"/>
    </location>
</feature>
<evidence type="ECO:0000259" key="3">
    <source>
        <dbReference type="Pfam" id="PF13229"/>
    </source>
</evidence>
<feature type="compositionally biased region" description="Low complexity" evidence="1">
    <location>
        <begin position="1"/>
        <end position="28"/>
    </location>
</feature>
<evidence type="ECO:0000313" key="4">
    <source>
        <dbReference type="EMBL" id="MBO2456088.1"/>
    </source>
</evidence>
<keyword evidence="5" id="KW-1185">Reference proteome</keyword>
<dbReference type="InterPro" id="IPR006626">
    <property type="entry name" value="PbH1"/>
</dbReference>
<evidence type="ECO:0000313" key="5">
    <source>
        <dbReference type="Proteomes" id="UP000680206"/>
    </source>
</evidence>
<keyword evidence="2" id="KW-0812">Transmembrane</keyword>
<gene>
    <name evidence="4" type="ORF">J4709_00625</name>
</gene>
<dbReference type="SMART" id="SM00710">
    <property type="entry name" value="PbH1"/>
    <property type="match status" value="9"/>
</dbReference>
<reference evidence="4 5" key="1">
    <citation type="submission" date="2021-03" db="EMBL/GenBank/DDBJ databases">
        <title>Actinomadura violae sp. nov., isolated from lichen in Thailand.</title>
        <authorList>
            <person name="Kanchanasin P."/>
            <person name="Saeng-In P."/>
            <person name="Phongsopitanun W."/>
            <person name="Yuki M."/>
            <person name="Kudo T."/>
            <person name="Ohkuma M."/>
            <person name="Tanasupawat S."/>
        </authorList>
    </citation>
    <scope>NUCLEOTIDE SEQUENCE [LARGE SCALE GENOMIC DNA]</scope>
    <source>
        <strain evidence="4 5">LCR2-06</strain>
    </source>
</reference>
<dbReference type="SUPFAM" id="SSF51126">
    <property type="entry name" value="Pectin lyase-like"/>
    <property type="match status" value="1"/>
</dbReference>
<dbReference type="InterPro" id="IPR011050">
    <property type="entry name" value="Pectin_lyase_fold/virulence"/>
</dbReference>
<name>A0ABS3RH90_9ACTN</name>
<feature type="domain" description="Right handed beta helix" evidence="3">
    <location>
        <begin position="330"/>
        <end position="492"/>
    </location>
</feature>
<dbReference type="RefSeq" id="WP_208235688.1">
    <property type="nucleotide sequence ID" value="NZ_JAGEPF010000001.1"/>
</dbReference>
<organism evidence="4 5">
    <name type="scientific">Actinomadura violacea</name>
    <dbReference type="NCBI Taxonomy" id="2819934"/>
    <lineage>
        <taxon>Bacteria</taxon>
        <taxon>Bacillati</taxon>
        <taxon>Actinomycetota</taxon>
        <taxon>Actinomycetes</taxon>
        <taxon>Streptosporangiales</taxon>
        <taxon>Thermomonosporaceae</taxon>
        <taxon>Actinomadura</taxon>
    </lineage>
</organism>
<dbReference type="InterPro" id="IPR012334">
    <property type="entry name" value="Pectin_lyas_fold"/>
</dbReference>
<keyword evidence="2" id="KW-0472">Membrane</keyword>
<evidence type="ECO:0000256" key="1">
    <source>
        <dbReference type="SAM" id="MobiDB-lite"/>
    </source>
</evidence>
<protein>
    <submittedName>
        <fullName evidence="4">Right-handed parallel beta-helix repeat-containing protein</fullName>
    </submittedName>
</protein>
<sequence>MSGRTPASGPAPAAGPASAAGPAPAAPEGPRHGAPPPKKKGGGRIVATLLVLGLAGGGTYAYRVYSQQGGGPPGVDDVSPSAARQQSTLVDQEDLRVMQIRAKQESDLAGGGAAAAAARQPRLMTSATGRTLMLPQRRQPYYVSELEKLGGQDFQKQSDGSYLLGVNIMVAAGGKLILQSSTGPLTIRMRSVPGSFTSIVSAGGTVRINGSAQNPVRFTSWNDDTGKPDTQVADGRAYIRAIGGTFEMHYTQVSDLGFWSGRTGGVALTGSDRPDSSAELADPGPAHRVPLPDGGQEETDGDNARVQVVPAGGGGKGGTFEVPTASLVSGTIDHSSFDGDAYGVFVTASNQAQITNTSIRNSLVDGLLLHRFAKNATIENTTVAGSRGDGFVLSRGTEGVRVTNCTSSGNGGNGFTLNGEPLAEGPSASGEAITSFGNNWVSSSVAKDNGRYGVELLGGSGVAVQNSRISGGDMGIVAREKGTRVQIVGNQVKGFARQGIVVRDGMAAATVSGNVISGGKTALYLRDANGTVNGNTVQSAHRHGLTLRGNVTGSVITGNTLSGAGTSVMDLDRATGRYQNANNNIKGWHKTAGFVTWLKRIFKPMNVIWAGVFLLVAVSMFRSRGTRLRIGSLGAHPYAAQDVLEERPVRLLRRADTVPSEDGQRAGARAGR</sequence>
<comment type="caution">
    <text evidence="4">The sequence shown here is derived from an EMBL/GenBank/DDBJ whole genome shotgun (WGS) entry which is preliminary data.</text>
</comment>
<evidence type="ECO:0000256" key="2">
    <source>
        <dbReference type="SAM" id="Phobius"/>
    </source>
</evidence>